<dbReference type="RefSeq" id="WP_198128534.1">
    <property type="nucleotide sequence ID" value="NZ_JAECZC010000102.1"/>
</dbReference>
<dbReference type="AlphaFoldDB" id="A0A8J7HYY9"/>
<organism evidence="1 2">
    <name type="scientific">Amazonocrinis nigriterrae CENA67</name>
    <dbReference type="NCBI Taxonomy" id="2794033"/>
    <lineage>
        <taxon>Bacteria</taxon>
        <taxon>Bacillati</taxon>
        <taxon>Cyanobacteriota</taxon>
        <taxon>Cyanophyceae</taxon>
        <taxon>Nostocales</taxon>
        <taxon>Nostocaceae</taxon>
        <taxon>Amazonocrinis</taxon>
        <taxon>Amazonocrinis nigriterrae</taxon>
    </lineage>
</organism>
<evidence type="ECO:0000313" key="2">
    <source>
        <dbReference type="Proteomes" id="UP000632766"/>
    </source>
</evidence>
<proteinExistence type="predicted"/>
<dbReference type="EMBL" id="JAECZC010000102">
    <property type="protein sequence ID" value="MBH8566805.1"/>
    <property type="molecule type" value="Genomic_DNA"/>
</dbReference>
<dbReference type="Proteomes" id="UP000632766">
    <property type="component" value="Unassembled WGS sequence"/>
</dbReference>
<evidence type="ECO:0000313" key="1">
    <source>
        <dbReference type="EMBL" id="MBH8566805.1"/>
    </source>
</evidence>
<comment type="caution">
    <text evidence="1">The sequence shown here is derived from an EMBL/GenBank/DDBJ whole genome shotgun (WGS) entry which is preliminary data.</text>
</comment>
<keyword evidence="2" id="KW-1185">Reference proteome</keyword>
<protein>
    <submittedName>
        <fullName evidence="1">Uncharacterized protein</fullName>
    </submittedName>
</protein>
<sequence length="258" mass="30352">MNKAKKTLAQPSISPATFIALNYLHNLPDQIIRDRYSDIKTVEQGNGKIMMEAMRRHARLTNNWQQALLIDAKELQKIYAVNEQAPYRPYAEISLAHRAMAAIIYQDLYPDFYRFQKQFDSFEEFWCAVEWDLMYRAMRGSGLINVTKEVKPQGKRKWAEQGNEFFKYLEDSGKVPFKKQPQLIDLPLPAAEALYIYAIYHAQQDEGFRRRQLAEFTATLKRCHREIRNNKLQLGYLLEDRSLIIFEKHGKQVLKPDT</sequence>
<reference evidence="1 2" key="1">
    <citation type="journal article" date="2021" name="Int. J. Syst. Evol. Microbiol.">
        <title>Amazonocrinis nigriterrae gen. nov., sp. nov., Atlanticothrix silvestris gen. nov., sp. nov. and Dendronalium phyllosphericum gen. nov., sp. nov., nostocacean cyanobacteria from Brazilian environments.</title>
        <authorList>
            <person name="Alvarenga D.O."/>
            <person name="Andreote A.P.D."/>
            <person name="Branco L.H.Z."/>
            <person name="Delbaje E."/>
            <person name="Cruz R.B."/>
            <person name="Varani A.M."/>
            <person name="Fiore M.F."/>
        </authorList>
    </citation>
    <scope>NUCLEOTIDE SEQUENCE [LARGE SCALE GENOMIC DNA]</scope>
    <source>
        <strain evidence="1 2">CENA67</strain>
    </source>
</reference>
<accession>A0A8J7HYY9</accession>
<gene>
    <name evidence="1" type="ORF">I8748_32440</name>
</gene>
<name>A0A8J7HYY9_9NOST</name>